<keyword evidence="9 14" id="KW-0862">Zinc</keyword>
<feature type="binding site" description="in other chain" evidence="13">
    <location>
        <position position="64"/>
    </location>
    <ligand>
        <name>UDP-alpha-D-glucose</name>
        <dbReference type="ChEBI" id="CHEBI:58885"/>
        <note>ligand shared between dimeric partners</note>
    </ligand>
</feature>
<dbReference type="InterPro" id="IPR036265">
    <property type="entry name" value="HIT-like_sf"/>
</dbReference>
<dbReference type="Pfam" id="PF02744">
    <property type="entry name" value="GalP_UDP_tr_C"/>
    <property type="match status" value="1"/>
</dbReference>
<comment type="cofactor">
    <cofactor evidence="14">
        <name>Zn(2+)</name>
        <dbReference type="ChEBI" id="CHEBI:29105"/>
    </cofactor>
    <text evidence="14">Binds 1 zinc ion per subunit.</text>
</comment>
<feature type="binding site" description="in other chain" evidence="13">
    <location>
        <begin position="174"/>
        <end position="176"/>
    </location>
    <ligand>
        <name>UDP-alpha-D-glucose</name>
        <dbReference type="ChEBI" id="CHEBI:58885"/>
        <note>ligand shared between dimeric partners</note>
    </ligand>
</feature>
<protein>
    <recommendedName>
        <fullName evidence="5 15">Galactose-1-phosphate uridylyltransferase</fullName>
        <ecNumber evidence="4 15">2.7.7.12</ecNumber>
    </recommendedName>
</protein>
<dbReference type="Pfam" id="PF01087">
    <property type="entry name" value="GalP_UDP_transf"/>
    <property type="match status" value="1"/>
</dbReference>
<feature type="binding site" description="in other chain" evidence="13">
    <location>
        <position position="183"/>
    </location>
    <ligand>
        <name>UDP-alpha-D-glucose</name>
        <dbReference type="ChEBI" id="CHEBI:58885"/>
        <note>ligand shared between dimeric partners</note>
    </ligand>
</feature>
<feature type="binding site" description="in other chain" evidence="13">
    <location>
        <position position="168"/>
    </location>
    <ligand>
        <name>UDP-alpha-D-glucose</name>
        <dbReference type="ChEBI" id="CHEBI:58885"/>
        <note>ligand shared between dimeric partners</note>
    </ligand>
</feature>
<dbReference type="Gene3D" id="3.30.428.10">
    <property type="entry name" value="HIT-like"/>
    <property type="match status" value="2"/>
</dbReference>
<evidence type="ECO:0000256" key="12">
    <source>
        <dbReference type="PIRSR" id="PIRSR000808-1"/>
    </source>
</evidence>
<dbReference type="GO" id="GO:0008270">
    <property type="term" value="F:zinc ion binding"/>
    <property type="evidence" value="ECO:0007669"/>
    <property type="project" value="InterPro"/>
</dbReference>
<dbReference type="InterPro" id="IPR001937">
    <property type="entry name" value="GalP_UDPtransf1"/>
</dbReference>
<evidence type="ECO:0000256" key="8">
    <source>
        <dbReference type="ARBA" id="ARBA00022723"/>
    </source>
</evidence>
<feature type="binding site" evidence="14">
    <location>
        <position position="121"/>
    </location>
    <ligand>
        <name>Zn(2+)</name>
        <dbReference type="ChEBI" id="CHEBI:29105"/>
    </ligand>
</feature>
<evidence type="ECO:0000256" key="2">
    <source>
        <dbReference type="ARBA" id="ARBA00004947"/>
    </source>
</evidence>
<organism evidence="18 19">
    <name type="scientific">Pseudomicrostroma glucosiphilum</name>
    <dbReference type="NCBI Taxonomy" id="1684307"/>
    <lineage>
        <taxon>Eukaryota</taxon>
        <taxon>Fungi</taxon>
        <taxon>Dikarya</taxon>
        <taxon>Basidiomycota</taxon>
        <taxon>Ustilaginomycotina</taxon>
        <taxon>Exobasidiomycetes</taxon>
        <taxon>Microstromatales</taxon>
        <taxon>Microstromatales incertae sedis</taxon>
        <taxon>Pseudomicrostroma</taxon>
    </lineage>
</organism>
<feature type="binding site" evidence="14">
    <location>
        <position position="58"/>
    </location>
    <ligand>
        <name>Zn(2+)</name>
        <dbReference type="ChEBI" id="CHEBI:29105"/>
    </ligand>
</feature>
<keyword evidence="19" id="KW-1185">Reference proteome</keyword>
<keyword evidence="10 15" id="KW-0299">Galactose metabolism</keyword>
<feature type="binding site" evidence="13">
    <location>
        <begin position="361"/>
        <end position="362"/>
    </location>
    <ligand>
        <name>UDP-alpha-D-glucose</name>
        <dbReference type="ChEBI" id="CHEBI:58885"/>
        <note>ligand shared between dimeric partners</note>
    </ligand>
</feature>
<dbReference type="GO" id="GO:0033499">
    <property type="term" value="P:galactose catabolic process via UDP-galactose, Leloir pathway"/>
    <property type="evidence" value="ECO:0007669"/>
    <property type="project" value="TreeGrafter"/>
</dbReference>
<evidence type="ECO:0000256" key="9">
    <source>
        <dbReference type="ARBA" id="ARBA00022833"/>
    </source>
</evidence>
<evidence type="ECO:0000256" key="4">
    <source>
        <dbReference type="ARBA" id="ARBA00012384"/>
    </source>
</evidence>
<dbReference type="PANTHER" id="PTHR11943">
    <property type="entry name" value="GALACTOSE-1-PHOSPHATE URIDYLYLTRANSFERASE"/>
    <property type="match status" value="1"/>
</dbReference>
<keyword evidence="11 15" id="KW-0119">Carbohydrate metabolism</keyword>
<reference evidence="18 19" key="1">
    <citation type="journal article" date="2018" name="Mol. Biol. Evol.">
        <title>Broad Genomic Sampling Reveals a Smut Pathogenic Ancestry of the Fungal Clade Ustilaginomycotina.</title>
        <authorList>
            <person name="Kijpornyongpan T."/>
            <person name="Mondo S.J."/>
            <person name="Barry K."/>
            <person name="Sandor L."/>
            <person name="Lee J."/>
            <person name="Lipzen A."/>
            <person name="Pangilinan J."/>
            <person name="LaButti K."/>
            <person name="Hainaut M."/>
            <person name="Henrissat B."/>
            <person name="Grigoriev I.V."/>
            <person name="Spatafora J.W."/>
            <person name="Aime M.C."/>
        </authorList>
    </citation>
    <scope>NUCLEOTIDE SEQUENCE [LARGE SCALE GENOMIC DNA]</scope>
    <source>
        <strain evidence="18 19">MCA 4718</strain>
    </source>
</reference>
<feature type="binding site" evidence="13">
    <location>
        <begin position="31"/>
        <end position="34"/>
    </location>
    <ligand>
        <name>UDP-alpha-D-glucose</name>
        <dbReference type="ChEBI" id="CHEBI:58885"/>
        <note>ligand shared between dimeric partners</note>
    </ligand>
</feature>
<dbReference type="InterPro" id="IPR005850">
    <property type="entry name" value="GalP_Utransf_C"/>
</dbReference>
<keyword evidence="7 15" id="KW-0548">Nucleotidyltransferase</keyword>
<comment type="catalytic activity">
    <reaction evidence="1 15">
        <text>alpha-D-galactose 1-phosphate + UDP-alpha-D-glucose = alpha-D-glucose 1-phosphate + UDP-alpha-D-galactose</text>
        <dbReference type="Rhea" id="RHEA:13989"/>
        <dbReference type="ChEBI" id="CHEBI:58336"/>
        <dbReference type="ChEBI" id="CHEBI:58601"/>
        <dbReference type="ChEBI" id="CHEBI:58885"/>
        <dbReference type="ChEBI" id="CHEBI:66914"/>
        <dbReference type="EC" id="2.7.7.12"/>
    </reaction>
</comment>
<dbReference type="GeneID" id="37013180"/>
<sequence length="401" mass="45388">MSETTPFDPSEHTHRRYNPLSRSWVLCSPHRTKRPWQGAQESAEVPQLPEYDPKCYLCPGNERATGEKTPSYSSTHMFENDFAALKPETAVGRPQDINPHPLIRSQPARGRCFVICFNPAHNLTIANLSTPPYSPSTHIVPIIEAWKAAYASIPLDNPFVKYIQIFENKGSAMGCSNPHPHGQVWSLDYVPEEPGKALASQWEYAQNPSNDREGDPKSVNGRPNLLLTYAKWEMDQPGTPRVIASNEDWIAVIPYWAVWPFEVLVLPRSAHLNHLLAFSSAQVQSFAAIMGEVTLRYDNLFECSFPYSMGLHQRPLPPRKASSLSEEQKIEELQWDEAQFHVHFYPPLLRSKTVKKFQVGFEMLGEPQRDLTAEQAAKQLRDVDTKEHYTVRITKGDAGAA</sequence>
<dbReference type="UniPathway" id="UPA00214"/>
<evidence type="ECO:0000259" key="16">
    <source>
        <dbReference type="Pfam" id="PF01087"/>
    </source>
</evidence>
<dbReference type="GO" id="GO:0008108">
    <property type="term" value="F:UDP-glucose:hexose-1-phosphate uridylyltransferase activity"/>
    <property type="evidence" value="ECO:0007669"/>
    <property type="project" value="UniProtKB-EC"/>
</dbReference>
<accession>A0A316UFQ6</accession>
<feature type="binding site" evidence="13">
    <location>
        <begin position="356"/>
        <end position="357"/>
    </location>
    <ligand>
        <name>UDP-alpha-D-glucose</name>
        <dbReference type="ChEBI" id="CHEBI:58885"/>
        <note>ligand shared between dimeric partners</note>
    </ligand>
</feature>
<evidence type="ECO:0000256" key="1">
    <source>
        <dbReference type="ARBA" id="ARBA00001107"/>
    </source>
</evidence>
<dbReference type="GO" id="GO:0005737">
    <property type="term" value="C:cytoplasm"/>
    <property type="evidence" value="ECO:0007669"/>
    <property type="project" value="TreeGrafter"/>
</dbReference>
<feature type="domain" description="Galactose-1-phosphate uridyl transferase C-terminal" evidence="17">
    <location>
        <begin position="224"/>
        <end position="390"/>
    </location>
</feature>
<comment type="similarity">
    <text evidence="3 15">Belongs to the galactose-1-phosphate uridylyltransferase type 1 family.</text>
</comment>
<dbReference type="PIRSF" id="PIRSF000808">
    <property type="entry name" value="GalT"/>
    <property type="match status" value="1"/>
</dbReference>
<dbReference type="SUPFAM" id="SSF54197">
    <property type="entry name" value="HIT-like"/>
    <property type="match status" value="2"/>
</dbReference>
<dbReference type="Proteomes" id="UP000245942">
    <property type="component" value="Unassembled WGS sequence"/>
</dbReference>
<evidence type="ECO:0000256" key="6">
    <source>
        <dbReference type="ARBA" id="ARBA00022679"/>
    </source>
</evidence>
<evidence type="ECO:0000256" key="14">
    <source>
        <dbReference type="PIRSR" id="PIRSR000808-3"/>
    </source>
</evidence>
<evidence type="ECO:0000256" key="7">
    <source>
        <dbReference type="ARBA" id="ARBA00022695"/>
    </source>
</evidence>
<evidence type="ECO:0000256" key="10">
    <source>
        <dbReference type="ARBA" id="ARBA00023144"/>
    </source>
</evidence>
<dbReference type="AlphaFoldDB" id="A0A316UFQ6"/>
<evidence type="ECO:0000256" key="13">
    <source>
        <dbReference type="PIRSR" id="PIRSR000808-2"/>
    </source>
</evidence>
<comment type="pathway">
    <text evidence="2 15">Carbohydrate metabolism; galactose metabolism.</text>
</comment>
<dbReference type="InterPro" id="IPR019779">
    <property type="entry name" value="GalP_UDPtransf1_His-AS"/>
</dbReference>
<keyword evidence="8 14" id="KW-0479">Metal-binding</keyword>
<keyword evidence="6 15" id="KW-0808">Transferase</keyword>
<evidence type="ECO:0000313" key="19">
    <source>
        <dbReference type="Proteomes" id="UP000245942"/>
    </source>
</evidence>
<feature type="binding site" evidence="14">
    <location>
        <position position="55"/>
    </location>
    <ligand>
        <name>Zn(2+)</name>
        <dbReference type="ChEBI" id="CHEBI:29105"/>
    </ligand>
</feature>
<dbReference type="InterPro" id="IPR005849">
    <property type="entry name" value="GalP_Utransf_N"/>
</dbReference>
<proteinExistence type="inferred from homology"/>
<dbReference type="PROSITE" id="PS00117">
    <property type="entry name" value="GAL_P_UDP_TRANSF_I"/>
    <property type="match status" value="1"/>
</dbReference>
<evidence type="ECO:0000256" key="5">
    <source>
        <dbReference type="ARBA" id="ARBA00016340"/>
    </source>
</evidence>
<dbReference type="RefSeq" id="XP_025351252.1">
    <property type="nucleotide sequence ID" value="XM_025491446.1"/>
</dbReference>
<name>A0A316UFQ6_9BASI</name>
<gene>
    <name evidence="18" type="ORF">BCV69DRAFT_279992</name>
</gene>
<dbReference type="CDD" id="cd00608">
    <property type="entry name" value="GalT"/>
    <property type="match status" value="1"/>
</dbReference>
<evidence type="ECO:0000313" key="18">
    <source>
        <dbReference type="EMBL" id="PWN24092.1"/>
    </source>
</evidence>
<feature type="binding site" description="in other chain" evidence="13">
    <location>
        <begin position="80"/>
        <end position="81"/>
    </location>
    <ligand>
        <name>UDP-alpha-D-glucose</name>
        <dbReference type="ChEBI" id="CHEBI:58885"/>
        <note>ligand shared between dimeric partners</note>
    </ligand>
</feature>
<evidence type="ECO:0000256" key="11">
    <source>
        <dbReference type="ARBA" id="ARBA00023277"/>
    </source>
</evidence>
<dbReference type="EMBL" id="KZ819321">
    <property type="protein sequence ID" value="PWN24092.1"/>
    <property type="molecule type" value="Genomic_DNA"/>
</dbReference>
<evidence type="ECO:0000259" key="17">
    <source>
        <dbReference type="Pfam" id="PF02744"/>
    </source>
</evidence>
<dbReference type="STRING" id="1684307.A0A316UFQ6"/>
<dbReference type="EC" id="2.7.7.12" evidence="4 15"/>
<feature type="binding site" description="in other chain" evidence="13">
    <location>
        <position position="368"/>
    </location>
    <ligand>
        <name>UDP-alpha-D-glucose</name>
        <dbReference type="ChEBI" id="CHEBI:58885"/>
        <note>ligand shared between dimeric partners</note>
    </ligand>
</feature>
<dbReference type="OrthoDB" id="418412at2759"/>
<feature type="domain" description="Galactose-1-phosphate uridyl transferase N-terminal" evidence="16">
    <location>
        <begin position="7"/>
        <end position="191"/>
    </location>
</feature>
<feature type="active site" description="Tele-UMP-histidine intermediate" evidence="12">
    <location>
        <position position="181"/>
    </location>
</feature>
<dbReference type="NCBIfam" id="TIGR00209">
    <property type="entry name" value="galT_1"/>
    <property type="match status" value="1"/>
</dbReference>
<evidence type="ECO:0000256" key="15">
    <source>
        <dbReference type="RuleBase" id="RU000506"/>
    </source>
</evidence>
<evidence type="ECO:0000256" key="3">
    <source>
        <dbReference type="ARBA" id="ARBA00010951"/>
    </source>
</evidence>
<feature type="binding site" evidence="14">
    <location>
        <position position="179"/>
    </location>
    <ligand>
        <name>Zn(2+)</name>
        <dbReference type="ChEBI" id="CHEBI:29105"/>
    </ligand>
</feature>
<dbReference type="PANTHER" id="PTHR11943:SF1">
    <property type="entry name" value="GALACTOSE-1-PHOSPHATE URIDYLYLTRANSFERASE"/>
    <property type="match status" value="1"/>
</dbReference>